<dbReference type="InterPro" id="IPR006171">
    <property type="entry name" value="TOPRIM_dom"/>
</dbReference>
<gene>
    <name evidence="3" type="primary">traC</name>
</gene>
<evidence type="ECO:0000313" key="3">
    <source>
        <dbReference type="EMBL" id="AJQ17237.1"/>
    </source>
</evidence>
<dbReference type="CDD" id="cd01029">
    <property type="entry name" value="TOPRIM_primases"/>
    <property type="match status" value="1"/>
</dbReference>
<feature type="domain" description="Toprim" evidence="2">
    <location>
        <begin position="1102"/>
        <end position="1190"/>
    </location>
</feature>
<sequence>MAEAKAKKPFHEIVAENLIAQLKEGTAPWQKPWNPGAPGAALPMNPTTGKRYKGINAIHLMAQGYSDQRWMTYKQATAAGAQVRKGEKSTHVQYWKFTEERIKRNDDGSIVLDKDDKPVKETVQLERPKVFIASVFNAEQIDGLPPMAVRQDKSWNSIERAESILEASGAKISHDQVDRAFYRMSTDSIHLPQQAAFPSADRYYATALHELGHWTGHASRLDRDLAHPFGSEGYAKEELRAEIASMIMGDELGIGHDPSQHVAYVKSWIKALQDDPLEIFRAAADAEKIQGFVLGLEQQRTQEQPVTLETELRVKEHNEVLAEVQRLTNPQIFDAETVQLYHFTFMTLEQTAEEAGYVTYYSRGTGELGEETIRVNYEDSNGNTIPVHTDVVGRGKALTYIGDERVPGTGFSSDNEWQSNALKTAFASIDNNLTLAAKKVQSQIENISGDPRELPQDAKFPKNWWPNSSFLASKPNGESSAAPASEEEFLEVYRERKRAELFNKPALPKELQEQLKENIKRHADAIETGRINMGTKPETSVTPEQQRQYRAEKFILSNLDSGLSKHVQNMNRRQLTLSRNVLFDAQNSNQDSDFWKRNSEFHSSFSQNWNEAQDKIKSAYRELDLALTLLPEPKYTIVENPGQNEHVNIIMQTNSAVKALAAVNEGDNRSIYDSRLIDNGQVDLNDLQNNFYQTLDAEKAALTQGVIKPDDEISVLPPGEAQEWYQDRVESLMEGADSPDEMKRALDALGPEPGDNEAVFLGEDGGRVLPEFSLNVAQENTPINVPYKERNEAKALGAKWDRTEQTWFVPKGVSLDKFAKWSGEPAAAAEKNTPVASVKDVTPEVGERQDLAVPYKDRAEAKAAGAKWDKEKKTWYAEAGADMQKLAKWKPENVVIEQSPAMTLQEEVETALKDIGCILDADTDRGQKHPIMDGEKHRITVEGDKKGEKSGFYIIHTDGHPAGFMQNNRTKEELRWSSKGYVQSDEEKALLRAQAAQKQAEKAAQQQKEHESSAKRVEKQLAKLNEPQQQTAYLEKKGLQVHKGVFTDKEGQKTFIPAYDVQGKQWTMQYINEDGTKRFAKNARKEGCFHVVGGLDALKESPVLIVAEGYATAGSITEATNMPTVAAFDSGNLEPVAKALKEAYPDKPIIIAGDDDISQSCKMKVKDKASVNVGREKALETAKAVGGVAVFPVFAKGEVPGKDELSQIKPAAYLAHQTASRKLEAHTSGDKPLPDAEVKVLQAAQLSEKQLDIIRRADRYTDFNDLAVNSSLGREGVAMQLKAVIADQLNKKQQQSQVQTEEKKLVQEKEKKRTIRHAM</sequence>
<dbReference type="Pfam" id="PF18974">
    <property type="entry name" value="DUF5710"/>
    <property type="match status" value="2"/>
</dbReference>
<evidence type="ECO:0000256" key="1">
    <source>
        <dbReference type="SAM" id="MobiDB-lite"/>
    </source>
</evidence>
<organism evidence="3">
    <name type="scientific">Escherichia coli</name>
    <dbReference type="NCBI Taxonomy" id="562"/>
    <lineage>
        <taxon>Bacteria</taxon>
        <taxon>Pseudomonadati</taxon>
        <taxon>Pseudomonadota</taxon>
        <taxon>Gammaproteobacteria</taxon>
        <taxon>Enterobacterales</taxon>
        <taxon>Enterobacteriaceae</taxon>
        <taxon>Escherichia</taxon>
    </lineage>
</organism>
<dbReference type="InterPro" id="IPR013610">
    <property type="entry name" value="ArdC_N"/>
</dbReference>
<dbReference type="InterPro" id="IPR043764">
    <property type="entry name" value="DUF5710"/>
</dbReference>
<proteinExistence type="predicted"/>
<dbReference type="Pfam" id="PF18818">
    <property type="entry name" value="MPTase-PolyVal"/>
    <property type="match status" value="1"/>
</dbReference>
<reference evidence="3" key="1">
    <citation type="submission" date="2014-12" db="EMBL/GenBank/DDBJ databases">
        <title>Detection a broad host range IncP plasmid carrying cfr gene from extended-spectrum cephalosporin-resistant Escherichia coli.</title>
        <authorList>
            <person name="Liu X.-Q."/>
            <person name="Liu J.-H."/>
            <person name="Zeng Z.-l."/>
        </authorList>
    </citation>
    <scope>NUCLEOTIDE SEQUENCE</scope>
    <source>
        <strain evidence="3">FP671</strain>
        <plasmid evidence="3">pHNFP671</plasmid>
    </source>
</reference>
<dbReference type="Pfam" id="PF08401">
    <property type="entry name" value="ArdcN"/>
    <property type="match status" value="1"/>
</dbReference>
<dbReference type="EMBL" id="KP324830">
    <property type="protein sequence ID" value="AJQ17237.1"/>
    <property type="molecule type" value="Genomic_DNA"/>
</dbReference>
<feature type="region of interest" description="Disordered" evidence="1">
    <location>
        <begin position="1294"/>
        <end position="1319"/>
    </location>
</feature>
<geneLocation type="plasmid" evidence="3">
    <name>pHNFP671</name>
</geneLocation>
<evidence type="ECO:0000259" key="2">
    <source>
        <dbReference type="SMART" id="SM00493"/>
    </source>
</evidence>
<dbReference type="GO" id="GO:0003697">
    <property type="term" value="F:single-stranded DNA binding"/>
    <property type="evidence" value="ECO:0007669"/>
    <property type="project" value="InterPro"/>
</dbReference>
<name>A0A0C5PNW9_ECOLX</name>
<protein>
    <submittedName>
        <fullName evidence="3">TraC</fullName>
    </submittedName>
</protein>
<dbReference type="InterPro" id="IPR041459">
    <property type="entry name" value="MPTase-PolyVal"/>
</dbReference>
<feature type="compositionally biased region" description="Basic and acidic residues" evidence="1">
    <location>
        <begin position="1007"/>
        <end position="1016"/>
    </location>
</feature>
<feature type="compositionally biased region" description="Low complexity" evidence="1">
    <location>
        <begin position="994"/>
        <end position="1006"/>
    </location>
</feature>
<keyword evidence="3" id="KW-0614">Plasmid</keyword>
<feature type="region of interest" description="Disordered" evidence="1">
    <location>
        <begin position="994"/>
        <end position="1016"/>
    </location>
</feature>
<feature type="compositionally biased region" description="Basic and acidic residues" evidence="1">
    <location>
        <begin position="1300"/>
        <end position="1311"/>
    </location>
</feature>
<dbReference type="SMART" id="SM00493">
    <property type="entry name" value="TOPRIM"/>
    <property type="match status" value="1"/>
</dbReference>
<dbReference type="Pfam" id="PF13362">
    <property type="entry name" value="Toprim_3"/>
    <property type="match status" value="1"/>
</dbReference>
<accession>A0A0C5PNW9</accession>
<dbReference type="RefSeq" id="WP_087121823.1">
    <property type="nucleotide sequence ID" value="NZ_JADFEA010000045.1"/>
</dbReference>
<dbReference type="InterPro" id="IPR034154">
    <property type="entry name" value="TOPRIM_DnaG/twinkle"/>
</dbReference>